<dbReference type="InterPro" id="IPR008963">
    <property type="entry name" value="Purple_acid_Pase-like_N"/>
</dbReference>
<evidence type="ECO:0000256" key="2">
    <source>
        <dbReference type="SAM" id="MobiDB-lite"/>
    </source>
</evidence>
<protein>
    <submittedName>
        <fullName evidence="4">Parasporal protein</fullName>
    </submittedName>
</protein>
<feature type="compositionally biased region" description="Polar residues" evidence="2">
    <location>
        <begin position="57"/>
        <end position="72"/>
    </location>
</feature>
<dbReference type="GO" id="GO:0003993">
    <property type="term" value="F:acid phosphatase activity"/>
    <property type="evidence" value="ECO:0007669"/>
    <property type="project" value="InterPro"/>
</dbReference>
<dbReference type="Gene3D" id="2.60.40.380">
    <property type="entry name" value="Purple acid phosphatase-like, N-terminal"/>
    <property type="match status" value="2"/>
</dbReference>
<dbReference type="OrthoDB" id="9809781at2"/>
<gene>
    <name evidence="4" type="primary">ctc_4</name>
    <name evidence="4" type="ORF">NCTC13076_00834</name>
</gene>
<evidence type="ECO:0000256" key="1">
    <source>
        <dbReference type="ARBA" id="ARBA00022729"/>
    </source>
</evidence>
<organism evidence="4 5">
    <name type="scientific">Peptoniphilus harei</name>
    <dbReference type="NCBI Taxonomy" id="54005"/>
    <lineage>
        <taxon>Bacteria</taxon>
        <taxon>Bacillati</taxon>
        <taxon>Bacillota</taxon>
        <taxon>Tissierellia</taxon>
        <taxon>Tissierellales</taxon>
        <taxon>Peptoniphilaceae</taxon>
        <taxon>Peptoniphilus</taxon>
    </lineage>
</organism>
<dbReference type="Pfam" id="PF00149">
    <property type="entry name" value="Metallophos"/>
    <property type="match status" value="2"/>
</dbReference>
<dbReference type="SUPFAM" id="SSF56300">
    <property type="entry name" value="Metallo-dependent phosphatases"/>
    <property type="match status" value="2"/>
</dbReference>
<dbReference type="InterPro" id="IPR001119">
    <property type="entry name" value="SLH_dom"/>
</dbReference>
<sequence>MKRRFSLFLAILMLVSVFSPLGLGFEGNEIRFSTNVVEAAEDDAQSNEGTPKEEVNDASNEVTPKEVNNASDEVTPDMDNGTSSTDEEVKLTNDILTIGKDGTERNFTWYANTKEKGKFEFAKLNAEKDFKDATVLDATVKETNKDGFSSNQVTLDGLEPDTEYMYRFSNGDTVSEVKTFKTGGTGDFSFFAAGDPQIGAGFEDEDEKGWDKTLKLLPELDPSASFLLSLGDQVNISDNERQYDAYINRDGFNGLTLAPIIGNHDSGNHAYTEHFKLSNVQEEGKTTAGSNYYYVYNNTLFICLNSNNRNYAEHKSTIKKAIAENPNVKWKVVAFHHPPYTVASHALDGYISNMRSTLVPILKENKIDLVLNGHDHVYTRTHVMDGTKPIIEWENGEEGKAPNEYVNPKGIIYVTTNSASGSKHYDIMKNQNFEFSAFKNQEYVPNISNLKITDNSIEVTTYRTNDSSVVDSFKIIKGDPTPVKPSEVRVTFKVDENKGKFVPNEDGVILNTRVLPMNFDATKLEKMAPEVEGLDGYEFKGWDKEFVGELDQDLIINAIFEKVEKTEPEAGSIQTNAILTIGKDGTERNFTWYANTKEKGKFEFAKLNAEKDFKDAKVLDATVIEKTNLSGYSSNQVTLDGLEPDTEYMYRFSNGDAVSEVKTFKTGGTGDFSFFAAGDPQIGSGGPLNGKEGWDKTLNLLPELDSSASFLLSLGDQVQAGKDEEEYDAYINREGFNGLTLAPIIGNHDDRGNAHEEHFKVSNVQNEGKSNAGSNYYYVYNNTLFICLNSNNKDYGEHKVTIEKAIAENPNVKWRVVTFHHPPYTVARHALDKYITDMRSTLVPILKENKIDLVLNGHDHVYTRTHVMDGTKPIIEWENGEEGKAPNEYVNPKGIIYVTTNSASGSKFYDIMQDKKFEYSAVKNQEKVPNISNVKVTDNSIEVTTYRTSDKSIVDSFKIVKEDPTPVKPSEVRVTFKVDENKGKFLPNEDGVILNTRVLPMNFDATKLEKMAPEVEGLEGYKFKGWDKEFVGELDQDLTINAIFEKVEKTEPEEDNSVEPTKPTPTQPEKDDTREEPIRLFPRHHDRTETHPVYVSKSSIFTKEDALKKGKEIANKNLAKNSGKATDIDGHWAKDSINYALENNLIDLIGNEFKPNKNATRYTVVKALGKFKKIDVEEYKGKSLKDVDANSEESAYVNWAIENGIIAGYEDNTFGGDREITREEIARILNLFAEKFDIKVKNLEAPKFKDQNKISDWASKDVKEATEKGLLVGRDDGTFGPKDNLTRAEVAQMIVNMIK</sequence>
<dbReference type="Pfam" id="PF16656">
    <property type="entry name" value="Pur_ac_phosph_N"/>
    <property type="match status" value="2"/>
</dbReference>
<feature type="domain" description="SLH" evidence="3">
    <location>
        <begin position="1120"/>
        <end position="1179"/>
    </location>
</feature>
<dbReference type="Gene3D" id="3.60.21.10">
    <property type="match status" value="2"/>
</dbReference>
<dbReference type="RefSeq" id="WP_112889617.1">
    <property type="nucleotide sequence ID" value="NZ_CP068103.1"/>
</dbReference>
<dbReference type="PANTHER" id="PTHR45867:SF3">
    <property type="entry name" value="ACID PHOSPHATASE TYPE 7"/>
    <property type="match status" value="1"/>
</dbReference>
<dbReference type="SUPFAM" id="SSF49363">
    <property type="entry name" value="Purple acid phosphatase, N-terminal domain"/>
    <property type="match status" value="2"/>
</dbReference>
<feature type="region of interest" description="Disordered" evidence="2">
    <location>
        <begin position="41"/>
        <end position="86"/>
    </location>
</feature>
<dbReference type="GeneID" id="83862340"/>
<accession>A0A2X1XV38</accession>
<keyword evidence="1" id="KW-0732">Signal</keyword>
<proteinExistence type="predicted"/>
<reference evidence="4 5" key="1">
    <citation type="submission" date="2018-06" db="EMBL/GenBank/DDBJ databases">
        <authorList>
            <consortium name="Pathogen Informatics"/>
            <person name="Doyle S."/>
        </authorList>
    </citation>
    <scope>NUCLEOTIDE SEQUENCE [LARGE SCALE GENOMIC DNA]</scope>
    <source>
        <strain evidence="4 5">NCTC13076</strain>
    </source>
</reference>
<dbReference type="GO" id="GO:0046872">
    <property type="term" value="F:metal ion binding"/>
    <property type="evidence" value="ECO:0007669"/>
    <property type="project" value="InterPro"/>
</dbReference>
<dbReference type="EMBL" id="UATM01000032">
    <property type="protein sequence ID" value="SPY46940.1"/>
    <property type="molecule type" value="Genomic_DNA"/>
</dbReference>
<dbReference type="PANTHER" id="PTHR45867">
    <property type="entry name" value="PURPLE ACID PHOSPHATASE"/>
    <property type="match status" value="1"/>
</dbReference>
<feature type="domain" description="SLH" evidence="3">
    <location>
        <begin position="1245"/>
        <end position="1299"/>
    </location>
</feature>
<evidence type="ECO:0000313" key="4">
    <source>
        <dbReference type="EMBL" id="SPY46940.1"/>
    </source>
</evidence>
<evidence type="ECO:0000313" key="5">
    <source>
        <dbReference type="Proteomes" id="UP000250070"/>
    </source>
</evidence>
<dbReference type="Proteomes" id="UP000250070">
    <property type="component" value="Unassembled WGS sequence"/>
</dbReference>
<evidence type="ECO:0000259" key="3">
    <source>
        <dbReference type="PROSITE" id="PS51272"/>
    </source>
</evidence>
<dbReference type="InterPro" id="IPR015914">
    <property type="entry name" value="PAPs_N"/>
</dbReference>
<dbReference type="Pfam" id="PF00395">
    <property type="entry name" value="SLH"/>
    <property type="match status" value="3"/>
</dbReference>
<dbReference type="InterPro" id="IPR029052">
    <property type="entry name" value="Metallo-depent_PP-like"/>
</dbReference>
<feature type="region of interest" description="Disordered" evidence="2">
    <location>
        <begin position="1047"/>
        <end position="1076"/>
    </location>
</feature>
<dbReference type="PROSITE" id="PS51272">
    <property type="entry name" value="SLH"/>
    <property type="match status" value="3"/>
</dbReference>
<name>A0A2X1XV38_9FIRM</name>
<dbReference type="InterPro" id="IPR004843">
    <property type="entry name" value="Calcineurin-like_PHP"/>
</dbReference>
<feature type="domain" description="SLH" evidence="3">
    <location>
        <begin position="1180"/>
        <end position="1243"/>
    </location>
</feature>